<dbReference type="EMBL" id="BFEA01000460">
    <property type="protein sequence ID" value="GBG83997.1"/>
    <property type="molecule type" value="Genomic_DNA"/>
</dbReference>
<dbReference type="Gramene" id="GBG83997">
    <property type="protein sequence ID" value="GBG83997"/>
    <property type="gene ID" value="CBR_g37870"/>
</dbReference>
<dbReference type="AlphaFoldDB" id="A0A388LNU7"/>
<gene>
    <name evidence="2" type="ORF">CBR_g37870</name>
</gene>
<evidence type="ECO:0000313" key="2">
    <source>
        <dbReference type="EMBL" id="GBG83997.1"/>
    </source>
</evidence>
<sequence length="261" mass="28291">MLWERRTIHRKVWRPKDAEPSDAPASSRRRSIEGSGASTTRDNQIAEGRGALEPPDHRMARPSDSLTSSRRLTIGGSGALRMLEHRGSGALRMTDHQGVWRLEEAGPSDGLASSEPPDLPVVRRPRAAGPSDGTTIRRSPSSRRRTIGGSGALRMSDHRKVWGLNDVGPSEGLVPRRGRTLLPDRPMVWRPRAAGPSDGTTAGWCGVVEAPVHWRFCRFDDAGPLEGLAPSRRRTIGGFGASTTPDHLTGPSASLMRRTIG</sequence>
<feature type="region of interest" description="Disordered" evidence="1">
    <location>
        <begin position="14"/>
        <end position="73"/>
    </location>
</feature>
<feature type="region of interest" description="Disordered" evidence="1">
    <location>
        <begin position="105"/>
        <end position="150"/>
    </location>
</feature>
<evidence type="ECO:0000313" key="3">
    <source>
        <dbReference type="Proteomes" id="UP000265515"/>
    </source>
</evidence>
<name>A0A388LNU7_CHABU</name>
<organism evidence="2 3">
    <name type="scientific">Chara braunii</name>
    <name type="common">Braun's stonewort</name>
    <dbReference type="NCBI Taxonomy" id="69332"/>
    <lineage>
        <taxon>Eukaryota</taxon>
        <taxon>Viridiplantae</taxon>
        <taxon>Streptophyta</taxon>
        <taxon>Charophyceae</taxon>
        <taxon>Charales</taxon>
        <taxon>Characeae</taxon>
        <taxon>Chara</taxon>
    </lineage>
</organism>
<accession>A0A388LNU7</accession>
<evidence type="ECO:0000256" key="1">
    <source>
        <dbReference type="SAM" id="MobiDB-lite"/>
    </source>
</evidence>
<reference evidence="2 3" key="1">
    <citation type="journal article" date="2018" name="Cell">
        <title>The Chara Genome: Secondary Complexity and Implications for Plant Terrestrialization.</title>
        <authorList>
            <person name="Nishiyama T."/>
            <person name="Sakayama H."/>
            <person name="Vries J.D."/>
            <person name="Buschmann H."/>
            <person name="Saint-Marcoux D."/>
            <person name="Ullrich K.K."/>
            <person name="Haas F.B."/>
            <person name="Vanderstraeten L."/>
            <person name="Becker D."/>
            <person name="Lang D."/>
            <person name="Vosolsobe S."/>
            <person name="Rombauts S."/>
            <person name="Wilhelmsson P.K.I."/>
            <person name="Janitza P."/>
            <person name="Kern R."/>
            <person name="Heyl A."/>
            <person name="Rumpler F."/>
            <person name="Villalobos L.I.A.C."/>
            <person name="Clay J.M."/>
            <person name="Skokan R."/>
            <person name="Toyoda A."/>
            <person name="Suzuki Y."/>
            <person name="Kagoshima H."/>
            <person name="Schijlen E."/>
            <person name="Tajeshwar N."/>
            <person name="Catarino B."/>
            <person name="Hetherington A.J."/>
            <person name="Saltykova A."/>
            <person name="Bonnot C."/>
            <person name="Breuninger H."/>
            <person name="Symeonidi A."/>
            <person name="Radhakrishnan G.V."/>
            <person name="Van Nieuwerburgh F."/>
            <person name="Deforce D."/>
            <person name="Chang C."/>
            <person name="Karol K.G."/>
            <person name="Hedrich R."/>
            <person name="Ulvskov P."/>
            <person name="Glockner G."/>
            <person name="Delwiche C.F."/>
            <person name="Petrasek J."/>
            <person name="Van de Peer Y."/>
            <person name="Friml J."/>
            <person name="Beilby M."/>
            <person name="Dolan L."/>
            <person name="Kohara Y."/>
            <person name="Sugano S."/>
            <person name="Fujiyama A."/>
            <person name="Delaux P.-M."/>
            <person name="Quint M."/>
            <person name="TheiBen G."/>
            <person name="Hagemann M."/>
            <person name="Harholt J."/>
            <person name="Dunand C."/>
            <person name="Zachgo S."/>
            <person name="Langdale J."/>
            <person name="Maumus F."/>
            <person name="Straeten D.V.D."/>
            <person name="Gould S.B."/>
            <person name="Rensing S.A."/>
        </authorList>
    </citation>
    <scope>NUCLEOTIDE SEQUENCE [LARGE SCALE GENOMIC DNA]</scope>
    <source>
        <strain evidence="2 3">S276</strain>
    </source>
</reference>
<dbReference type="Proteomes" id="UP000265515">
    <property type="component" value="Unassembled WGS sequence"/>
</dbReference>
<keyword evidence="3" id="KW-1185">Reference proteome</keyword>
<protein>
    <submittedName>
        <fullName evidence="2">Uncharacterized protein</fullName>
    </submittedName>
</protein>
<proteinExistence type="predicted"/>
<comment type="caution">
    <text evidence="2">The sequence shown here is derived from an EMBL/GenBank/DDBJ whole genome shotgun (WGS) entry which is preliminary data.</text>
</comment>